<gene>
    <name evidence="8" type="ORF">MCOS_LOCUS1932</name>
</gene>
<dbReference type="GO" id="GO:0051693">
    <property type="term" value="P:actin filament capping"/>
    <property type="evidence" value="ECO:0007669"/>
    <property type="project" value="UniProtKB-KW"/>
</dbReference>
<dbReference type="Pfam" id="PF00307">
    <property type="entry name" value="CH"/>
    <property type="match status" value="1"/>
</dbReference>
<keyword evidence="2" id="KW-0117">Actin capping</keyword>
<feature type="domain" description="Calponin-homology (CH)" evidence="7">
    <location>
        <begin position="6"/>
        <end position="145"/>
    </location>
</feature>
<sequence>METRALQQKKIFTNWVNAQLELADRNTFEEPFLNGNYGDDFSGDLLETRLALIFKGRQTLQRVTDLYSDLSDGRVLLRLLEIFTGRRITFSRGSMRVHSLENVGKVLDHMKKMHIHPENIGPVDIVDGNTNLILGLVWTFILNFQLGQHPLTRQLNTESSFEMKNALLRWCQLKTAVYPQVSAQMRHRPDLVNLDSLLSPTASPIDRLSTVFTQAERFLRIPMIVCPSDFIACCVDECCVVAVVATWYHRLNQDRAVKLSSNRLASVLDRAVATGRKLMAFVQDVYWLRKWIKKSIDFLDKLGIGIEDESGNPCTVQPEDGLQQLRLWRQEEKREKLTELEQIELNWINLKTECIARGYRPPAPPPGFDVSVVQTVWSQLETAETRCERRIKQSLDRLAQEKYLKAKFRKKVEFHTYWLLECDQLIDVATRSDTLGIRTGSRVLRKTNCISTRLLHHQKCLFLTSCRKNAAMAVDAETHHMQKMHLLKRLQPRDQALRQIEKRWSAVQAKFTRRQTMLSQRCATLDLLMEVISSTEELDKIWEAVAKGQVDRNVLAIWESRVDVASEKVSKLLLNVDSFTHTGSDEAVGRVFARFWAANLTLRAAIVLYKGFYSKKEQLSLLSGRLCRSLATLKDQCKYVYELSQSLEIAQNQLFVAGRVDTIRVVESKFKQLAKDMECQAVECNLPECLSDIDDPKVEIQPLVRREKCEISPTPVKRCQSLVVLPSPMPDLLDFCSLRKKRMLITENFHQYFEFTDGLKPNFFRILKQNLNETLVREKTDLVWKREAFAIEFFKLQAELAKQREIIRVFLAASAVQVEVNEVAEWIRQIKTFFASIPIPDLLTTLLKFADFSTEPWWRDLLTSNTLFTQSVQLQSRIRRKIWILRRIDELKTTLKALEEEFASNSEATMDELDPLQSVVTHQLTCSKDLVIESTGCTHELVDQIQEALRTEMLMLQQELDDILQTTTERRRQLLLENENLHAIQICVDLHAWIIRSQKYLSGMESPFLCGLDLKSATTEAVPSLLPTSKEPFLAVIEKEIHLHTQESLPVIQHLENAINQSDVEATWNGLLEHVYDAWNDLILSAKMKRLSVDTAEKLHQVQSEVASTRQWVRNKKELLLSTAETKNSMGEMIRMECRMAGWETDLNALRDQVSHVFAETSSLRVALDELSSASDTDSEKSGDLRQANAALESWVLELQADWGQFEGLLEEYQKRLEASLAFQGMLQDLEATNLMLVTKQNTIAALEPPTSIAETDDQLNVFKSIASELDASKEKLEELLRHGNELILSQEEAVANAVKEKLHGLSHGWSDLEILCKHHIGNLLHQRDIQVFLRDMEALNASLRRKENQIVQTDYLPTIDHIRCNIKTQRQVLASIESLGDQMKSLQSTVHLHEFGEKYTAKVEAVMSRQAHNFVNHRIKPSSLPWQLRYIKLQDKAAKVLHLLEFRLAEKEKLHQLESMEEWILERQAAVTAHFVTVETVVKEQKAIQKYHLFRNFEAEVKSYGKLANKIFQSVQNTIIGNEGYVSNLQESLDRNMKLWNELNTTLTMQGSKLVEVYRAIIISEGCEELLEWLQKASVRIFALQNRHYLKEGDVRQTELSSLLSASMPCLFDVATRGDTTSCLPQHAVSHSNIHLLIPSSKDSGDNFDLSALNSALSKIDELKVQTKCKFGFLQELEQHFQFLVENTDKFAEHEAKLKLVKSQFFKVENRLTRCFATVSAQQRVINALRTLVDEIQWLKQKRAKINIENTGPSLLEAQKLLIRHQLLTNEVKNRKLRNEPLLKIVTVWIQLVTTMRAYKNREPESHDEYCAAFLSVQPGLWRELFAKSSELVFCQAVVQRDTAVRLAVLRHWHAWFNQQMDLLELYNWLTETESTVMAESHAARGLASANAAIKKHSIVEAIVSEFQAPRLRFLGSRTAVLLSAIAEMILVEKEKLTRCLEASVLITKASKAAGAKAYRHKLRRRIHMLERSATKLKATQASVQKQFTDLRDLVMEKKHRLYELLALNRLYKEVSDLEDWIWSRTHEVLTDNTGRDLDECARLQRDFLDLHRSIIGDGTTDQEIEHTLTHAPTTAPDFATIGQLPALPDSPERLVRAITVCRQMILLKHSDSPQIAQWQDRLIEDWCELRELLKTRGELLQAAGNRLLFLQRCEGVIMDLNDKINSFPTVLGADLKTLDRQQRQQIDLQQSIVPISRRVNWVVRAANVLLPRYADTHAAEIQTRKVRMLETWYKLNETIDTRSRMLQDAETLCKWLAGLHHSLNWIASTHELIKASREFEFTGLGSSNDGQSLQHNLAKLSAQHGELWNEICAWESCIQLQCEEGASAGCQFALEGGEYDTAPTFIGVHKMLNQTTHQLQADWSGGSTLGDVSSGIREASLVTLTRSQPPLPSQVLKCGATLLLINFCQLKVTWRRYWKHLDALTAKLSLLRDLRNLETWISTTEKQLSADELGSSLEETLALTEEHQKFSRFVALQGEKCKRLAQFELAQLNELDPEWEVAMESQLVENLKQLNILPEVQVSPEITPTNVDVVEEQEEGNLTEEESFERVEGVLYRKIEGHHLPNRVKDTHRWQKCFAVLNPLTKALHLLDITATPQAKRRWITENFEKDTNVPLSCHMTTRFVEGKGDNTCAFKVHHQVTNECHVFRAKTRSQAEKWVFCINEACSKLNGTTDLEQEVMESKAIEAQLPFDPAPPEQKQQATTCLPIRRLITKHGGGRKRRMRMLSGSSNSTNEFDGMGIKGLSPTSLLPSLGLATLGTGPHSRAMVALTFPLRALRRRIRHSNLAPSVSHSSPSSNDGDISEDISDVSLTDPRTETKYDQDETDIDAVDEFS</sequence>
<evidence type="ECO:0000259" key="6">
    <source>
        <dbReference type="PROSITE" id="PS50003"/>
    </source>
</evidence>
<evidence type="ECO:0008006" key="10">
    <source>
        <dbReference type="Google" id="ProtNLM"/>
    </source>
</evidence>
<dbReference type="SMART" id="SM00033">
    <property type="entry name" value="CH"/>
    <property type="match status" value="1"/>
</dbReference>
<dbReference type="PANTHER" id="PTHR11915">
    <property type="entry name" value="SPECTRIN/FILAMIN RELATED CYTOSKELETAL PROTEIN"/>
    <property type="match status" value="1"/>
</dbReference>
<organism evidence="8 9">
    <name type="scientific">Mesocestoides corti</name>
    <name type="common">Flatworm</name>
    <dbReference type="NCBI Taxonomy" id="53468"/>
    <lineage>
        <taxon>Eukaryota</taxon>
        <taxon>Metazoa</taxon>
        <taxon>Spiralia</taxon>
        <taxon>Lophotrochozoa</taxon>
        <taxon>Platyhelminthes</taxon>
        <taxon>Cestoda</taxon>
        <taxon>Eucestoda</taxon>
        <taxon>Cyclophyllidea</taxon>
        <taxon>Mesocestoididae</taxon>
        <taxon>Mesocestoides</taxon>
    </lineage>
</organism>
<dbReference type="OrthoDB" id="6265861at2759"/>
<dbReference type="SUPFAM" id="SSF47576">
    <property type="entry name" value="Calponin-homology domain, CH-domain"/>
    <property type="match status" value="1"/>
</dbReference>
<feature type="compositionally biased region" description="Acidic residues" evidence="5">
    <location>
        <begin position="2826"/>
        <end position="2837"/>
    </location>
</feature>
<dbReference type="InterPro" id="IPR002017">
    <property type="entry name" value="Spectrin_repeat"/>
</dbReference>
<comment type="similarity">
    <text evidence="1">Belongs to the spectrin family.</text>
</comment>
<evidence type="ECO:0000256" key="2">
    <source>
        <dbReference type="ARBA" id="ARBA00022467"/>
    </source>
</evidence>
<dbReference type="Gene3D" id="1.10.418.10">
    <property type="entry name" value="Calponin-like domain"/>
    <property type="match status" value="2"/>
</dbReference>
<keyword evidence="3" id="KW-0677">Repeat</keyword>
<evidence type="ECO:0000256" key="5">
    <source>
        <dbReference type="SAM" id="MobiDB-lite"/>
    </source>
</evidence>
<keyword evidence="9" id="KW-1185">Reference proteome</keyword>
<evidence type="ECO:0000256" key="4">
    <source>
        <dbReference type="SAM" id="Coils"/>
    </source>
</evidence>
<protein>
    <recommendedName>
        <fullName evidence="10">Calponin-homology (CH) domain-containing protein</fullName>
    </recommendedName>
</protein>
<dbReference type="InterPro" id="IPR018159">
    <property type="entry name" value="Spectrin/alpha-actinin"/>
</dbReference>
<reference evidence="8 9" key="1">
    <citation type="submission" date="2018-10" db="EMBL/GenBank/DDBJ databases">
        <authorList>
            <consortium name="Pathogen Informatics"/>
        </authorList>
    </citation>
    <scope>NUCLEOTIDE SEQUENCE [LARGE SCALE GENOMIC DNA]</scope>
</reference>
<dbReference type="SUPFAM" id="SSF50729">
    <property type="entry name" value="PH domain-like"/>
    <property type="match status" value="1"/>
</dbReference>
<keyword evidence="4" id="KW-0175">Coiled coil</keyword>
<dbReference type="PROSITE" id="PS50021">
    <property type="entry name" value="CH"/>
    <property type="match status" value="1"/>
</dbReference>
<proteinExistence type="inferred from homology"/>
<dbReference type="Proteomes" id="UP000267029">
    <property type="component" value="Unassembled WGS sequence"/>
</dbReference>
<dbReference type="Pfam" id="PF00435">
    <property type="entry name" value="Spectrin"/>
    <property type="match status" value="2"/>
</dbReference>
<feature type="region of interest" description="Disordered" evidence="5">
    <location>
        <begin position="2788"/>
        <end position="2837"/>
    </location>
</feature>
<feature type="coiled-coil region" evidence="4">
    <location>
        <begin position="881"/>
        <end position="908"/>
    </location>
</feature>
<accession>A0A158QT34</accession>
<feature type="compositionally biased region" description="Low complexity" evidence="5">
    <location>
        <begin position="2788"/>
        <end position="2801"/>
    </location>
</feature>
<dbReference type="Gene3D" id="1.20.58.60">
    <property type="match status" value="8"/>
</dbReference>
<dbReference type="PROSITE" id="PS50003">
    <property type="entry name" value="PH_DOMAIN"/>
    <property type="match status" value="1"/>
</dbReference>
<evidence type="ECO:0000313" key="8">
    <source>
        <dbReference type="EMBL" id="VDD75929.1"/>
    </source>
</evidence>
<dbReference type="SMART" id="SM00233">
    <property type="entry name" value="PH"/>
    <property type="match status" value="1"/>
</dbReference>
<dbReference type="STRING" id="53468.A0A158QT34"/>
<evidence type="ECO:0000259" key="7">
    <source>
        <dbReference type="PROSITE" id="PS50021"/>
    </source>
</evidence>
<dbReference type="InterPro" id="IPR011993">
    <property type="entry name" value="PH-like_dom_sf"/>
</dbReference>
<dbReference type="SMART" id="SM00150">
    <property type="entry name" value="SPEC"/>
    <property type="match status" value="7"/>
</dbReference>
<dbReference type="InterPro" id="IPR001715">
    <property type="entry name" value="CH_dom"/>
</dbReference>
<feature type="region of interest" description="Disordered" evidence="5">
    <location>
        <begin position="2719"/>
        <end position="2741"/>
    </location>
</feature>
<dbReference type="CDD" id="cd00176">
    <property type="entry name" value="SPEC"/>
    <property type="match status" value="3"/>
</dbReference>
<feature type="domain" description="PH" evidence="6">
    <location>
        <begin position="2550"/>
        <end position="2670"/>
    </location>
</feature>
<dbReference type="SUPFAM" id="SSF46966">
    <property type="entry name" value="Spectrin repeat"/>
    <property type="match status" value="5"/>
</dbReference>
<name>A0A158QT34_MESCO</name>
<evidence type="ECO:0000256" key="3">
    <source>
        <dbReference type="ARBA" id="ARBA00022737"/>
    </source>
</evidence>
<dbReference type="EMBL" id="UXSR01000279">
    <property type="protein sequence ID" value="VDD75929.1"/>
    <property type="molecule type" value="Genomic_DNA"/>
</dbReference>
<evidence type="ECO:0000256" key="1">
    <source>
        <dbReference type="ARBA" id="ARBA00006826"/>
    </source>
</evidence>
<evidence type="ECO:0000313" key="9">
    <source>
        <dbReference type="Proteomes" id="UP000267029"/>
    </source>
</evidence>
<dbReference type="GO" id="GO:0016020">
    <property type="term" value="C:membrane"/>
    <property type="evidence" value="ECO:0007669"/>
    <property type="project" value="UniProtKB-ARBA"/>
</dbReference>
<dbReference type="InterPro" id="IPR036872">
    <property type="entry name" value="CH_dom_sf"/>
</dbReference>
<dbReference type="InterPro" id="IPR001849">
    <property type="entry name" value="PH_domain"/>
</dbReference>
<dbReference type="Gene3D" id="2.30.29.30">
    <property type="entry name" value="Pleckstrin-homology domain (PH domain)/Phosphotyrosine-binding domain (PTB)"/>
    <property type="match status" value="1"/>
</dbReference>